<dbReference type="InterPro" id="IPR025569">
    <property type="entry name" value="DUF4335"/>
</dbReference>
<name>A0ABZ2UVI5_9CYAN</name>
<evidence type="ECO:0000256" key="1">
    <source>
        <dbReference type="SAM" id="MobiDB-lite"/>
    </source>
</evidence>
<feature type="compositionally biased region" description="Polar residues" evidence="1">
    <location>
        <begin position="94"/>
        <end position="103"/>
    </location>
</feature>
<evidence type="ECO:0000313" key="3">
    <source>
        <dbReference type="Proteomes" id="UP001483337"/>
    </source>
</evidence>
<feature type="region of interest" description="Disordered" evidence="1">
    <location>
        <begin position="94"/>
        <end position="126"/>
    </location>
</feature>
<feature type="compositionally biased region" description="Polar residues" evidence="1">
    <location>
        <begin position="312"/>
        <end position="324"/>
    </location>
</feature>
<reference evidence="2 3" key="1">
    <citation type="submission" date="2024-04" db="EMBL/GenBank/DDBJ databases">
        <title>Okeanomitos corallinicola gen. &amp; sp. nov. (Nostocales, Cyanobacteria), a new toxic marine heterocyst-forming cyanobacterium from a coral reef.</title>
        <authorList>
            <person name="Li H."/>
            <person name="Li R."/>
            <person name="Kang J."/>
            <person name="Hii K.S."/>
            <person name="Mohamed H.F."/>
            <person name="Xu X."/>
            <person name="Luo Z."/>
        </authorList>
    </citation>
    <scope>NUCLEOTIDE SEQUENCE [LARGE SCALE GENOMIC DNA]</scope>
    <source>
        <strain evidence="2 3">TIOX110</strain>
    </source>
</reference>
<feature type="region of interest" description="Disordered" evidence="1">
    <location>
        <begin position="235"/>
        <end position="263"/>
    </location>
</feature>
<feature type="region of interest" description="Disordered" evidence="1">
    <location>
        <begin position="312"/>
        <end position="373"/>
    </location>
</feature>
<feature type="compositionally biased region" description="Polar residues" evidence="1">
    <location>
        <begin position="358"/>
        <end position="373"/>
    </location>
</feature>
<accession>A0ABZ2UVI5</accession>
<gene>
    <name evidence="2" type="ORF">WJM97_04640</name>
</gene>
<sequence>MPGSNSVIRRYTPPTCTLEILAQSSPLSRWMGQTVLNQLRFELHFDDPTLPEESKITIQGDRDQIEAVCNAVTNYVQELLQKSADSFCLTSLESQPSTTTSHQPELSEQSESSEPNPTPLSSKSVNTSGMGILEATIYLEASEDLTHKLYLGSLANQTSGPTIKLTLLQLFDLATALDEYATDVITLPNLKSETSHSSPVFRFPVWTPVAAMVLLAIGLTPLTWQYANNIKNNQQQTATNTTSSPEKVALEPSPFAGLNAPGNLPTPPDNSEIIKLPNLDSVTPLPELNTIPTPLSFPNSTVAPAIKIPPQNTQSIPRITQPITPENFPLSIPKNSSELIKPSRIPTGTEATKPYIPNSPNISRIPESTANFPNNLETLTSEKLSAQSDLQESNRGNSTASTTTNFKSSDDLVARLRNAKQTAIPNKIAAEENKLFDSPQIAEARSFLQSNWQPPSGFSATLEYSLILGIDGTIERILPLNKAAREYIDNTGMPEIGKPFVSTNKAGQNLRLRVVFTPDGKVKTFAEKQ</sequence>
<feature type="compositionally biased region" description="Low complexity" evidence="1">
    <location>
        <begin position="104"/>
        <end position="115"/>
    </location>
</feature>
<dbReference type="RefSeq" id="WP_353931877.1">
    <property type="nucleotide sequence ID" value="NZ_CP150886.1"/>
</dbReference>
<proteinExistence type="predicted"/>
<dbReference type="Proteomes" id="UP001483337">
    <property type="component" value="Chromosome"/>
</dbReference>
<protein>
    <submittedName>
        <fullName evidence="2">DUF4335 domain-containing protein</fullName>
    </submittedName>
</protein>
<keyword evidence="3" id="KW-1185">Reference proteome</keyword>
<evidence type="ECO:0000313" key="2">
    <source>
        <dbReference type="EMBL" id="WZB88972.1"/>
    </source>
</evidence>
<dbReference type="EMBL" id="CP150886">
    <property type="protein sequence ID" value="WZB88972.1"/>
    <property type="molecule type" value="Genomic_DNA"/>
</dbReference>
<feature type="region of interest" description="Disordered" evidence="1">
    <location>
        <begin position="385"/>
        <end position="406"/>
    </location>
</feature>
<organism evidence="2 3">
    <name type="scientific">Okeanomitos corallinicola TIOX110</name>
    <dbReference type="NCBI Taxonomy" id="3133117"/>
    <lineage>
        <taxon>Bacteria</taxon>
        <taxon>Bacillati</taxon>
        <taxon>Cyanobacteriota</taxon>
        <taxon>Cyanophyceae</taxon>
        <taxon>Nostocales</taxon>
        <taxon>Aphanizomenonaceae</taxon>
        <taxon>Okeanomitos</taxon>
    </lineage>
</organism>
<dbReference type="Pfam" id="PF14233">
    <property type="entry name" value="DUF4335"/>
    <property type="match status" value="1"/>
</dbReference>